<evidence type="ECO:0008006" key="3">
    <source>
        <dbReference type="Google" id="ProtNLM"/>
    </source>
</evidence>
<evidence type="ECO:0000313" key="2">
    <source>
        <dbReference type="Proteomes" id="UP000050961"/>
    </source>
</evidence>
<proteinExistence type="predicted"/>
<protein>
    <recommendedName>
        <fullName evidence="3">Antirestriction protein ArdA</fullName>
    </recommendedName>
</protein>
<dbReference type="AlphaFoldDB" id="A0A023CVH9"/>
<dbReference type="OrthoDB" id="944647at2"/>
<dbReference type="Pfam" id="PF07275">
    <property type="entry name" value="ArdA"/>
    <property type="match status" value="1"/>
</dbReference>
<reference evidence="1 2" key="1">
    <citation type="journal article" date="2015" name="Genome Announc.">
        <title>Expanding the biotechnology potential of lactobacilli through comparative genomics of 213 strains and associated genera.</title>
        <authorList>
            <person name="Sun Z."/>
            <person name="Harris H.M."/>
            <person name="McCann A."/>
            <person name="Guo C."/>
            <person name="Argimon S."/>
            <person name="Zhang W."/>
            <person name="Yang X."/>
            <person name="Jeffery I.B."/>
            <person name="Cooney J.C."/>
            <person name="Kagawa T.F."/>
            <person name="Liu W."/>
            <person name="Song Y."/>
            <person name="Salvetti E."/>
            <person name="Wrobel A."/>
            <person name="Rasinkangas P."/>
            <person name="Parkhill J."/>
            <person name="Rea M.C."/>
            <person name="O'Sullivan O."/>
            <person name="Ritari J."/>
            <person name="Douillard F.P."/>
            <person name="Paul Ross R."/>
            <person name="Yang R."/>
            <person name="Briner A.E."/>
            <person name="Felis G.E."/>
            <person name="de Vos W.M."/>
            <person name="Barrangou R."/>
            <person name="Klaenhammer T.R."/>
            <person name="Caufield P.W."/>
            <person name="Cui Y."/>
            <person name="Zhang H."/>
            <person name="O'Toole P.W."/>
        </authorList>
    </citation>
    <scope>NUCLEOTIDE SEQUENCE [LARGE SCALE GENOMIC DNA]</scope>
    <source>
        <strain evidence="1 2">DSM 21376</strain>
    </source>
</reference>
<sequence>MDNHISIFVENLARQNTGNTKGAWFTLPVPFNTIAQKIGLNETEEEWIITDYEAPFDIGEYDNINKLNRIAAEIENIPDYLWENLQDLLGSGIYDSVEDLINDPERVTYLPNILEDTDLGNYLVENNYWHEVPDVLTGYIDTRKYGQDYRFSTDGFYAKTGFFISA</sequence>
<gene>
    <name evidence="1" type="ORF">FD15_GL002070</name>
</gene>
<dbReference type="InterPro" id="IPR009899">
    <property type="entry name" value="ArdA"/>
</dbReference>
<evidence type="ECO:0000313" key="1">
    <source>
        <dbReference type="EMBL" id="KRN05514.1"/>
    </source>
</evidence>
<dbReference type="EMBL" id="AYZF01000017">
    <property type="protein sequence ID" value="KRN05514.1"/>
    <property type="molecule type" value="Genomic_DNA"/>
</dbReference>
<name>A0A023CVH9_9LACO</name>
<dbReference type="Gene3D" id="1.10.10.1190">
    <property type="entry name" value="Antirestriction protein ArdA, domain 3"/>
    <property type="match status" value="1"/>
</dbReference>
<dbReference type="Gene3D" id="3.10.20.480">
    <property type="entry name" value="Antirestriction protein ArdA, domain 1"/>
    <property type="match status" value="1"/>
</dbReference>
<dbReference type="PATRIC" id="fig|1423806.3.peg.2108"/>
<dbReference type="RefSeq" id="WP_051993223.1">
    <property type="nucleotide sequence ID" value="NZ_AYZF01000017.1"/>
</dbReference>
<organism evidence="1 2">
    <name type="scientific">Liquorilactobacillus sucicola DSM 21376 = JCM 15457</name>
    <dbReference type="NCBI Taxonomy" id="1423806"/>
    <lineage>
        <taxon>Bacteria</taxon>
        <taxon>Bacillati</taxon>
        <taxon>Bacillota</taxon>
        <taxon>Bacilli</taxon>
        <taxon>Lactobacillales</taxon>
        <taxon>Lactobacillaceae</taxon>
        <taxon>Liquorilactobacillus</taxon>
    </lineage>
</organism>
<comment type="caution">
    <text evidence="1">The sequence shown here is derived from an EMBL/GenBank/DDBJ whole genome shotgun (WGS) entry which is preliminary data.</text>
</comment>
<dbReference type="eggNOG" id="COG4734">
    <property type="taxonomic scope" value="Bacteria"/>
</dbReference>
<keyword evidence="2" id="KW-1185">Reference proteome</keyword>
<dbReference type="InterPro" id="IPR041893">
    <property type="entry name" value="ArdA_dom3"/>
</dbReference>
<dbReference type="InterPro" id="IPR041895">
    <property type="entry name" value="ArdA_dom1"/>
</dbReference>
<dbReference type="STRING" id="1423806.FD15_GL002070"/>
<dbReference type="Proteomes" id="UP000050961">
    <property type="component" value="Unassembled WGS sequence"/>
</dbReference>
<accession>A0A023CVH9</accession>